<keyword evidence="1" id="KW-1133">Transmembrane helix</keyword>
<dbReference type="GeneID" id="87915225"/>
<sequence length="184" mass="21137">MAAQLQQAWNLDNSHIRLVWLCIDLDRNSWTFSRYRIMAPAQLSTRFPLAYRLFFLFLEPISALVGVFYTHFRQQRYLELLDRATAPAQVSRGTSVAMSQLANMYFFFAINEALVLRSTRDLRVWRTVVLVLLVADFGHLYSMKELGPEIYYNITGWNAGDIGNVPWVYAGATLRLCFLAGVGL</sequence>
<keyword evidence="1" id="KW-0812">Transmembrane</keyword>
<dbReference type="EMBL" id="JAWRVG010000003">
    <property type="protein sequence ID" value="KAK4083607.1"/>
    <property type="molecule type" value="Genomic_DNA"/>
</dbReference>
<reference evidence="3" key="1">
    <citation type="submission" date="2023-11" db="EMBL/GenBank/DDBJ databases">
        <title>The genome sequences of three competitors of mushroom-forming fungi.</title>
        <authorList>
            <person name="Beijen E."/>
            <person name="Ohm R.A."/>
        </authorList>
    </citation>
    <scope>NUCLEOTIDE SEQUENCE</scope>
    <source>
        <strain evidence="3">CBS 100526</strain>
    </source>
</reference>
<dbReference type="PANTHER" id="PTHR37019">
    <property type="entry name" value="CHROMOSOME 1, WHOLE GENOME SHOTGUN SEQUENCE"/>
    <property type="match status" value="1"/>
</dbReference>
<evidence type="ECO:0000259" key="2">
    <source>
        <dbReference type="Pfam" id="PF24803"/>
    </source>
</evidence>
<name>A0AAE1IM26_9HYPO</name>
<dbReference type="InterPro" id="IPR056121">
    <property type="entry name" value="DUF7704"/>
</dbReference>
<evidence type="ECO:0000256" key="1">
    <source>
        <dbReference type="SAM" id="Phobius"/>
    </source>
</evidence>
<dbReference type="RefSeq" id="XP_062759608.1">
    <property type="nucleotide sequence ID" value="XM_062895320.1"/>
</dbReference>
<protein>
    <recommendedName>
        <fullName evidence="2">DUF7704 domain-containing protein</fullName>
    </recommendedName>
</protein>
<organism evidence="3 4">
    <name type="scientific">Trichoderma aggressivum f. europaeum</name>
    <dbReference type="NCBI Taxonomy" id="173218"/>
    <lineage>
        <taxon>Eukaryota</taxon>
        <taxon>Fungi</taxon>
        <taxon>Dikarya</taxon>
        <taxon>Ascomycota</taxon>
        <taxon>Pezizomycotina</taxon>
        <taxon>Sordariomycetes</taxon>
        <taxon>Hypocreomycetidae</taxon>
        <taxon>Hypocreales</taxon>
        <taxon>Hypocreaceae</taxon>
        <taxon>Trichoderma</taxon>
    </lineage>
</organism>
<keyword evidence="1" id="KW-0472">Membrane</keyword>
<dbReference type="Proteomes" id="UP001273209">
    <property type="component" value="Unassembled WGS sequence"/>
</dbReference>
<feature type="domain" description="DUF7704" evidence="2">
    <location>
        <begin position="46"/>
        <end position="182"/>
    </location>
</feature>
<feature type="transmembrane region" description="Helical" evidence="1">
    <location>
        <begin position="49"/>
        <end position="69"/>
    </location>
</feature>
<dbReference type="PANTHER" id="PTHR37019:SF1">
    <property type="entry name" value="EXPERA DOMAIN-CONTAINING PROTEIN"/>
    <property type="match status" value="1"/>
</dbReference>
<keyword evidence="4" id="KW-1185">Reference proteome</keyword>
<gene>
    <name evidence="3" type="ORF">Triagg1_1269</name>
</gene>
<evidence type="ECO:0000313" key="3">
    <source>
        <dbReference type="EMBL" id="KAK4083607.1"/>
    </source>
</evidence>
<accession>A0AAE1IM26</accession>
<proteinExistence type="predicted"/>
<evidence type="ECO:0000313" key="4">
    <source>
        <dbReference type="Proteomes" id="UP001273209"/>
    </source>
</evidence>
<comment type="caution">
    <text evidence="3">The sequence shown here is derived from an EMBL/GenBank/DDBJ whole genome shotgun (WGS) entry which is preliminary data.</text>
</comment>
<dbReference type="Pfam" id="PF24803">
    <property type="entry name" value="DUF7704"/>
    <property type="match status" value="1"/>
</dbReference>
<dbReference type="AlphaFoldDB" id="A0AAE1IM26"/>